<accession>A0A9X2D8B3</accession>
<dbReference type="AlphaFoldDB" id="A0A9X2D8B3"/>
<evidence type="ECO:0000259" key="5">
    <source>
        <dbReference type="PROSITE" id="PS50977"/>
    </source>
</evidence>
<gene>
    <name evidence="6" type="ORF">M8330_12020</name>
</gene>
<sequence length="184" mass="19418">MGRWEPGARGRLERAALTLSAEQGYEATTVAQIAAAAGVTERTFYRHFPDKVDAFFPDNTDLLATLATTAREAQDDGSPPRDAAMTALRLFAGYVAEEPERPLLSARVIPAVPALAGRDLLRQQQMVGAMAEGLVAGGADAVAARLAGEAALSAWRTALTIWRADPDRVLTDVVDEVASAASAL</sequence>
<protein>
    <submittedName>
        <fullName evidence="6">TetR/AcrR family transcriptional regulator</fullName>
    </submittedName>
</protein>
<dbReference type="EMBL" id="JAMOIL010000013">
    <property type="protein sequence ID" value="MCM0621016.1"/>
    <property type="molecule type" value="Genomic_DNA"/>
</dbReference>
<dbReference type="RefSeq" id="WP_250827511.1">
    <property type="nucleotide sequence ID" value="NZ_JAMOIL010000013.1"/>
</dbReference>
<keyword evidence="2 4" id="KW-0238">DNA-binding</keyword>
<dbReference type="InterPro" id="IPR001647">
    <property type="entry name" value="HTH_TetR"/>
</dbReference>
<evidence type="ECO:0000256" key="2">
    <source>
        <dbReference type="ARBA" id="ARBA00023125"/>
    </source>
</evidence>
<dbReference type="GO" id="GO:0003700">
    <property type="term" value="F:DNA-binding transcription factor activity"/>
    <property type="evidence" value="ECO:0007669"/>
    <property type="project" value="TreeGrafter"/>
</dbReference>
<dbReference type="PANTHER" id="PTHR30055">
    <property type="entry name" value="HTH-TYPE TRANSCRIPTIONAL REGULATOR RUTR"/>
    <property type="match status" value="1"/>
</dbReference>
<dbReference type="PANTHER" id="PTHR30055:SF238">
    <property type="entry name" value="MYCOFACTOCIN BIOSYNTHESIS TRANSCRIPTIONAL REGULATOR MFTR-RELATED"/>
    <property type="match status" value="1"/>
</dbReference>
<organism evidence="6 7">
    <name type="scientific">Nocardioides bruguierae</name>
    <dbReference type="NCBI Taxonomy" id="2945102"/>
    <lineage>
        <taxon>Bacteria</taxon>
        <taxon>Bacillati</taxon>
        <taxon>Actinomycetota</taxon>
        <taxon>Actinomycetes</taxon>
        <taxon>Propionibacteriales</taxon>
        <taxon>Nocardioidaceae</taxon>
        <taxon>Nocardioides</taxon>
    </lineage>
</organism>
<dbReference type="Proteomes" id="UP001139485">
    <property type="component" value="Unassembled WGS sequence"/>
</dbReference>
<evidence type="ECO:0000256" key="4">
    <source>
        <dbReference type="PROSITE-ProRule" id="PRU00335"/>
    </source>
</evidence>
<reference evidence="6" key="1">
    <citation type="submission" date="2022-05" db="EMBL/GenBank/DDBJ databases">
        <authorList>
            <person name="Tuo L."/>
        </authorList>
    </citation>
    <scope>NUCLEOTIDE SEQUENCE</scope>
    <source>
        <strain evidence="6">BSK12Z-4</strain>
    </source>
</reference>
<dbReference type="PRINTS" id="PR00455">
    <property type="entry name" value="HTHTETR"/>
</dbReference>
<dbReference type="PROSITE" id="PS50977">
    <property type="entry name" value="HTH_TETR_2"/>
    <property type="match status" value="1"/>
</dbReference>
<dbReference type="Gene3D" id="1.10.357.10">
    <property type="entry name" value="Tetracycline Repressor, domain 2"/>
    <property type="match status" value="1"/>
</dbReference>
<dbReference type="InterPro" id="IPR009057">
    <property type="entry name" value="Homeodomain-like_sf"/>
</dbReference>
<dbReference type="Pfam" id="PF00440">
    <property type="entry name" value="TetR_N"/>
    <property type="match status" value="1"/>
</dbReference>
<keyword evidence="7" id="KW-1185">Reference proteome</keyword>
<dbReference type="GO" id="GO:0000976">
    <property type="term" value="F:transcription cis-regulatory region binding"/>
    <property type="evidence" value="ECO:0007669"/>
    <property type="project" value="TreeGrafter"/>
</dbReference>
<evidence type="ECO:0000256" key="1">
    <source>
        <dbReference type="ARBA" id="ARBA00023015"/>
    </source>
</evidence>
<keyword evidence="3" id="KW-0804">Transcription</keyword>
<feature type="DNA-binding region" description="H-T-H motif" evidence="4">
    <location>
        <begin position="29"/>
        <end position="48"/>
    </location>
</feature>
<evidence type="ECO:0000256" key="3">
    <source>
        <dbReference type="ARBA" id="ARBA00023163"/>
    </source>
</evidence>
<keyword evidence="1" id="KW-0805">Transcription regulation</keyword>
<evidence type="ECO:0000313" key="6">
    <source>
        <dbReference type="EMBL" id="MCM0621016.1"/>
    </source>
</evidence>
<feature type="domain" description="HTH tetR-type" evidence="5">
    <location>
        <begin position="6"/>
        <end position="66"/>
    </location>
</feature>
<evidence type="ECO:0000313" key="7">
    <source>
        <dbReference type="Proteomes" id="UP001139485"/>
    </source>
</evidence>
<name>A0A9X2D8B3_9ACTN</name>
<dbReference type="InterPro" id="IPR050109">
    <property type="entry name" value="HTH-type_TetR-like_transc_reg"/>
</dbReference>
<comment type="caution">
    <text evidence="6">The sequence shown here is derived from an EMBL/GenBank/DDBJ whole genome shotgun (WGS) entry which is preliminary data.</text>
</comment>
<proteinExistence type="predicted"/>
<dbReference type="SUPFAM" id="SSF46689">
    <property type="entry name" value="Homeodomain-like"/>
    <property type="match status" value="1"/>
</dbReference>